<reference evidence="1 2" key="2">
    <citation type="journal article" date="2017" name="Nature">
        <title>The Apostasia genome and the evolution of orchids.</title>
        <authorList>
            <person name="Zhang G.Q."/>
            <person name="Liu K.W."/>
            <person name="Li Z."/>
            <person name="Lohaus R."/>
            <person name="Hsiao Y.Y."/>
            <person name="Niu S.C."/>
            <person name="Wang J.Y."/>
            <person name="Lin Y.C."/>
            <person name="Xu Q."/>
            <person name="Chen L.J."/>
            <person name="Yoshida K."/>
            <person name="Fujiwara S."/>
            <person name="Wang Z.W."/>
            <person name="Zhang Y.Q."/>
            <person name="Mitsuda N."/>
            <person name="Wang M."/>
            <person name="Liu G.H."/>
            <person name="Pecoraro L."/>
            <person name="Huang H.X."/>
            <person name="Xiao X.J."/>
            <person name="Lin M."/>
            <person name="Wu X.Y."/>
            <person name="Wu W.L."/>
            <person name="Chen Y.Y."/>
            <person name="Chang S.B."/>
            <person name="Sakamoto S."/>
            <person name="Ohme-Takagi M."/>
            <person name="Yagi M."/>
            <person name="Zeng S.J."/>
            <person name="Shen C.Y."/>
            <person name="Yeh C.M."/>
            <person name="Luo Y.B."/>
            <person name="Tsai W.C."/>
            <person name="Van de Peer Y."/>
            <person name="Liu Z.J."/>
        </authorList>
    </citation>
    <scope>NUCLEOTIDE SEQUENCE [LARGE SCALE GENOMIC DNA]</scope>
    <source>
        <tissue evidence="1">The whole plant</tissue>
    </source>
</reference>
<dbReference type="AlphaFoldDB" id="A0A2I0XJD6"/>
<accession>A0A2I0XJD6</accession>
<dbReference type="Proteomes" id="UP000233837">
    <property type="component" value="Unassembled WGS sequence"/>
</dbReference>
<sequence length="53" mass="5848">MGHPSHKLIAGALEPPLKGRVPLEGIELGMGGSQPSMPTNRAKHRKNFKWLYL</sequence>
<evidence type="ECO:0000313" key="2">
    <source>
        <dbReference type="Proteomes" id="UP000233837"/>
    </source>
</evidence>
<proteinExistence type="predicted"/>
<evidence type="ECO:0000313" key="1">
    <source>
        <dbReference type="EMBL" id="PKU88020.1"/>
    </source>
</evidence>
<keyword evidence="2" id="KW-1185">Reference proteome</keyword>
<organism evidence="1 2">
    <name type="scientific">Dendrobium catenatum</name>
    <dbReference type="NCBI Taxonomy" id="906689"/>
    <lineage>
        <taxon>Eukaryota</taxon>
        <taxon>Viridiplantae</taxon>
        <taxon>Streptophyta</taxon>
        <taxon>Embryophyta</taxon>
        <taxon>Tracheophyta</taxon>
        <taxon>Spermatophyta</taxon>
        <taxon>Magnoliopsida</taxon>
        <taxon>Liliopsida</taxon>
        <taxon>Asparagales</taxon>
        <taxon>Orchidaceae</taxon>
        <taxon>Epidendroideae</taxon>
        <taxon>Malaxideae</taxon>
        <taxon>Dendrobiinae</taxon>
        <taxon>Dendrobium</taxon>
    </lineage>
</organism>
<reference evidence="1 2" key="1">
    <citation type="journal article" date="2016" name="Sci. Rep.">
        <title>The Dendrobium catenatum Lindl. genome sequence provides insights into polysaccharide synthase, floral development and adaptive evolution.</title>
        <authorList>
            <person name="Zhang G.Q."/>
            <person name="Xu Q."/>
            <person name="Bian C."/>
            <person name="Tsai W.C."/>
            <person name="Yeh C.M."/>
            <person name="Liu K.W."/>
            <person name="Yoshida K."/>
            <person name="Zhang L.S."/>
            <person name="Chang S.B."/>
            <person name="Chen F."/>
            <person name="Shi Y."/>
            <person name="Su Y.Y."/>
            <person name="Zhang Y.Q."/>
            <person name="Chen L.J."/>
            <person name="Yin Y."/>
            <person name="Lin M."/>
            <person name="Huang H."/>
            <person name="Deng H."/>
            <person name="Wang Z.W."/>
            <person name="Zhu S.L."/>
            <person name="Zhao X."/>
            <person name="Deng C."/>
            <person name="Niu S.C."/>
            <person name="Huang J."/>
            <person name="Wang M."/>
            <person name="Liu G.H."/>
            <person name="Yang H.J."/>
            <person name="Xiao X.J."/>
            <person name="Hsiao Y.Y."/>
            <person name="Wu W.L."/>
            <person name="Chen Y.Y."/>
            <person name="Mitsuda N."/>
            <person name="Ohme-Takagi M."/>
            <person name="Luo Y.B."/>
            <person name="Van de Peer Y."/>
            <person name="Liu Z.J."/>
        </authorList>
    </citation>
    <scope>NUCLEOTIDE SEQUENCE [LARGE SCALE GENOMIC DNA]</scope>
    <source>
        <tissue evidence="1">The whole plant</tissue>
    </source>
</reference>
<protein>
    <submittedName>
        <fullName evidence="1">Uncharacterized protein</fullName>
    </submittedName>
</protein>
<dbReference type="EMBL" id="KZ501830">
    <property type="protein sequence ID" value="PKU88020.1"/>
    <property type="molecule type" value="Genomic_DNA"/>
</dbReference>
<name>A0A2I0XJD6_9ASPA</name>
<gene>
    <name evidence="1" type="ORF">MA16_Dca007962</name>
</gene>